<evidence type="ECO:0000313" key="1">
    <source>
        <dbReference type="EMBL" id="JAD22130.1"/>
    </source>
</evidence>
<organism evidence="1">
    <name type="scientific">Arundo donax</name>
    <name type="common">Giant reed</name>
    <name type="synonym">Donax arundinaceus</name>
    <dbReference type="NCBI Taxonomy" id="35708"/>
    <lineage>
        <taxon>Eukaryota</taxon>
        <taxon>Viridiplantae</taxon>
        <taxon>Streptophyta</taxon>
        <taxon>Embryophyta</taxon>
        <taxon>Tracheophyta</taxon>
        <taxon>Spermatophyta</taxon>
        <taxon>Magnoliopsida</taxon>
        <taxon>Liliopsida</taxon>
        <taxon>Poales</taxon>
        <taxon>Poaceae</taxon>
        <taxon>PACMAD clade</taxon>
        <taxon>Arundinoideae</taxon>
        <taxon>Arundineae</taxon>
        <taxon>Arundo</taxon>
    </lineage>
</organism>
<name>A0A0A8Y9U1_ARUDO</name>
<proteinExistence type="predicted"/>
<reference evidence="1" key="1">
    <citation type="submission" date="2014-09" db="EMBL/GenBank/DDBJ databases">
        <authorList>
            <person name="Magalhaes I.L.F."/>
            <person name="Oliveira U."/>
            <person name="Santos F.R."/>
            <person name="Vidigal T.H.D.A."/>
            <person name="Brescovit A.D."/>
            <person name="Santos A.J."/>
        </authorList>
    </citation>
    <scope>NUCLEOTIDE SEQUENCE</scope>
    <source>
        <tissue evidence="1">Shoot tissue taken approximately 20 cm above the soil surface</tissue>
    </source>
</reference>
<accession>A0A0A8Y9U1</accession>
<sequence>MQNTFIISQNRY</sequence>
<protein>
    <submittedName>
        <fullName evidence="1">Uncharacterized protein</fullName>
    </submittedName>
</protein>
<reference evidence="1" key="2">
    <citation type="journal article" date="2015" name="Data Brief">
        <title>Shoot transcriptome of the giant reed, Arundo donax.</title>
        <authorList>
            <person name="Barrero R.A."/>
            <person name="Guerrero F.D."/>
            <person name="Moolhuijzen P."/>
            <person name="Goolsby J.A."/>
            <person name="Tidwell J."/>
            <person name="Bellgard S.E."/>
            <person name="Bellgard M.I."/>
        </authorList>
    </citation>
    <scope>NUCLEOTIDE SEQUENCE</scope>
    <source>
        <tissue evidence="1">Shoot tissue taken approximately 20 cm above the soil surface</tissue>
    </source>
</reference>
<dbReference type="EMBL" id="GBRH01275765">
    <property type="protein sequence ID" value="JAD22130.1"/>
    <property type="molecule type" value="Transcribed_RNA"/>
</dbReference>